<gene>
    <name evidence="4" type="ORF">Syun_006439</name>
</gene>
<organism evidence="4 5">
    <name type="scientific">Stephania yunnanensis</name>
    <dbReference type="NCBI Taxonomy" id="152371"/>
    <lineage>
        <taxon>Eukaryota</taxon>
        <taxon>Viridiplantae</taxon>
        <taxon>Streptophyta</taxon>
        <taxon>Embryophyta</taxon>
        <taxon>Tracheophyta</taxon>
        <taxon>Spermatophyta</taxon>
        <taxon>Magnoliopsida</taxon>
        <taxon>Ranunculales</taxon>
        <taxon>Menispermaceae</taxon>
        <taxon>Menispermoideae</taxon>
        <taxon>Cissampelideae</taxon>
        <taxon>Stephania</taxon>
    </lineage>
</organism>
<dbReference type="Pfam" id="PF13920">
    <property type="entry name" value="zf-C3HC4_3"/>
    <property type="match status" value="1"/>
</dbReference>
<dbReference type="PANTHER" id="PTHR46629">
    <property type="entry name" value="OS01G0917900 PROTEIN"/>
    <property type="match status" value="1"/>
</dbReference>
<dbReference type="InterPro" id="IPR001841">
    <property type="entry name" value="Znf_RING"/>
</dbReference>
<keyword evidence="5" id="KW-1185">Reference proteome</keyword>
<dbReference type="EMBL" id="JBBNAF010000003">
    <property type="protein sequence ID" value="KAK9160098.1"/>
    <property type="molecule type" value="Genomic_DNA"/>
</dbReference>
<dbReference type="GO" id="GO:0008270">
    <property type="term" value="F:zinc ion binding"/>
    <property type="evidence" value="ECO:0007669"/>
    <property type="project" value="UniProtKB-KW"/>
</dbReference>
<reference evidence="4 5" key="1">
    <citation type="submission" date="2024-01" db="EMBL/GenBank/DDBJ databases">
        <title>Genome assemblies of Stephania.</title>
        <authorList>
            <person name="Yang L."/>
        </authorList>
    </citation>
    <scope>NUCLEOTIDE SEQUENCE [LARGE SCALE GENOMIC DNA]</scope>
    <source>
        <strain evidence="4">YNDBR</strain>
        <tissue evidence="4">Leaf</tissue>
    </source>
</reference>
<evidence type="ECO:0000313" key="4">
    <source>
        <dbReference type="EMBL" id="KAK9160098.1"/>
    </source>
</evidence>
<comment type="caution">
    <text evidence="4">The sequence shown here is derived from an EMBL/GenBank/DDBJ whole genome shotgun (WGS) entry which is preliminary data.</text>
</comment>
<dbReference type="InterPro" id="IPR013083">
    <property type="entry name" value="Znf_RING/FYVE/PHD"/>
</dbReference>
<name>A0AAP0KY20_9MAGN</name>
<evidence type="ECO:0000256" key="1">
    <source>
        <dbReference type="PROSITE-ProRule" id="PRU00175"/>
    </source>
</evidence>
<dbReference type="Gene3D" id="3.30.40.10">
    <property type="entry name" value="Zinc/RING finger domain, C3HC4 (zinc finger)"/>
    <property type="match status" value="1"/>
</dbReference>
<proteinExistence type="predicted"/>
<feature type="compositionally biased region" description="Basic and acidic residues" evidence="2">
    <location>
        <begin position="182"/>
        <end position="195"/>
    </location>
</feature>
<evidence type="ECO:0000259" key="3">
    <source>
        <dbReference type="PROSITE" id="PS50089"/>
    </source>
</evidence>
<keyword evidence="1" id="KW-0479">Metal-binding</keyword>
<keyword evidence="1" id="KW-0862">Zinc</keyword>
<feature type="region of interest" description="Disordered" evidence="2">
    <location>
        <begin position="182"/>
        <end position="258"/>
    </location>
</feature>
<evidence type="ECO:0000256" key="2">
    <source>
        <dbReference type="SAM" id="MobiDB-lite"/>
    </source>
</evidence>
<dbReference type="PROSITE" id="PS50089">
    <property type="entry name" value="ZF_RING_2"/>
    <property type="match status" value="1"/>
</dbReference>
<dbReference type="CDD" id="cd16449">
    <property type="entry name" value="RING-HC"/>
    <property type="match status" value="1"/>
</dbReference>
<dbReference type="Proteomes" id="UP001420932">
    <property type="component" value="Unassembled WGS sequence"/>
</dbReference>
<dbReference type="SUPFAM" id="SSF57850">
    <property type="entry name" value="RING/U-box"/>
    <property type="match status" value="1"/>
</dbReference>
<feature type="domain" description="RING-type" evidence="3">
    <location>
        <begin position="271"/>
        <end position="309"/>
    </location>
</feature>
<dbReference type="SMART" id="SM00184">
    <property type="entry name" value="RING"/>
    <property type="match status" value="1"/>
</dbReference>
<keyword evidence="1" id="KW-0863">Zinc-finger</keyword>
<feature type="compositionally biased region" description="Acidic residues" evidence="2">
    <location>
        <begin position="244"/>
        <end position="256"/>
    </location>
</feature>
<protein>
    <recommendedName>
        <fullName evidence="3">RING-type domain-containing protein</fullName>
    </recommendedName>
</protein>
<evidence type="ECO:0000313" key="5">
    <source>
        <dbReference type="Proteomes" id="UP001420932"/>
    </source>
</evidence>
<sequence length="319" mass="34028">MEVSGRRRPTLSQHMMVDSSALHDGRNTLAGLTLAAVLSGEGHQHRRTSAAATRTLLDIIKEEQAASATVYGGLVHHHHNQQNKKSWKIFRDLLRHRREAAAAADASSSGAAAFSAVAHQIHHISRSVSAQAGGADVSGGSSSDAIPVLIPPENTSDVDARAPIVAEYRPEPVAMRLSAALEAEREEQRQRHGEDAAEDGGNEVVAPPSAAAEGPRVSLMSLLERRDVGPEVGPTGEEDGRGGEEEEEGEDVEGGDDVAVGGREGVRECVCCVCMVRHKGAAFIPCGHTFCRLCSRELWVTRGNCPLCNGYILEILDIF</sequence>
<accession>A0AAP0KY20</accession>
<dbReference type="AlphaFoldDB" id="A0AAP0KY20"/>